<proteinExistence type="predicted"/>
<keyword evidence="1" id="KW-0805">Transcription regulation</keyword>
<dbReference type="GO" id="GO:0003700">
    <property type="term" value="F:DNA-binding transcription factor activity"/>
    <property type="evidence" value="ECO:0007669"/>
    <property type="project" value="InterPro"/>
</dbReference>
<dbReference type="SUPFAM" id="SSF53822">
    <property type="entry name" value="Periplasmic binding protein-like I"/>
    <property type="match status" value="1"/>
</dbReference>
<dbReference type="CDD" id="cd07377">
    <property type="entry name" value="WHTH_GntR"/>
    <property type="match status" value="1"/>
</dbReference>
<dbReference type="Pfam" id="PF00392">
    <property type="entry name" value="GntR"/>
    <property type="match status" value="1"/>
</dbReference>
<dbReference type="KEGG" id="ccot:CCAX7_008880"/>
<keyword evidence="5" id="KW-1185">Reference proteome</keyword>
<dbReference type="Gene3D" id="1.10.10.10">
    <property type="entry name" value="Winged helix-like DNA-binding domain superfamily/Winged helix DNA-binding domain"/>
    <property type="match status" value="1"/>
</dbReference>
<evidence type="ECO:0000313" key="4">
    <source>
        <dbReference type="EMBL" id="BDI28837.1"/>
    </source>
</evidence>
<evidence type="ECO:0000313" key="5">
    <source>
        <dbReference type="Proteomes" id="UP000287394"/>
    </source>
</evidence>
<dbReference type="GO" id="GO:0000976">
    <property type="term" value="F:transcription cis-regulatory region binding"/>
    <property type="evidence" value="ECO:0007669"/>
    <property type="project" value="TreeGrafter"/>
</dbReference>
<dbReference type="InterPro" id="IPR046335">
    <property type="entry name" value="LacI/GalR-like_sensor"/>
</dbReference>
<dbReference type="EMBL" id="AP025739">
    <property type="protein sequence ID" value="BDI28837.1"/>
    <property type="molecule type" value="Genomic_DNA"/>
</dbReference>
<dbReference type="CDD" id="cd06267">
    <property type="entry name" value="PBP1_LacI_sugar_binding-like"/>
    <property type="match status" value="1"/>
</dbReference>
<evidence type="ECO:0000256" key="3">
    <source>
        <dbReference type="ARBA" id="ARBA00023163"/>
    </source>
</evidence>
<organism evidence="4 5">
    <name type="scientific">Capsulimonas corticalis</name>
    <dbReference type="NCBI Taxonomy" id="2219043"/>
    <lineage>
        <taxon>Bacteria</taxon>
        <taxon>Bacillati</taxon>
        <taxon>Armatimonadota</taxon>
        <taxon>Armatimonadia</taxon>
        <taxon>Capsulimonadales</taxon>
        <taxon>Capsulimonadaceae</taxon>
        <taxon>Capsulimonas</taxon>
    </lineage>
</organism>
<dbReference type="InterPro" id="IPR036390">
    <property type="entry name" value="WH_DNA-bd_sf"/>
</dbReference>
<name>A0A402CU47_9BACT</name>
<accession>A0A402CU47</accession>
<keyword evidence="3" id="KW-0804">Transcription</keyword>
<dbReference type="SMART" id="SM00345">
    <property type="entry name" value="HTH_GNTR"/>
    <property type="match status" value="1"/>
</dbReference>
<dbReference type="RefSeq" id="WP_119320894.1">
    <property type="nucleotide sequence ID" value="NZ_AP025739.1"/>
</dbReference>
<dbReference type="Proteomes" id="UP000287394">
    <property type="component" value="Chromosome"/>
</dbReference>
<dbReference type="PANTHER" id="PTHR30146">
    <property type="entry name" value="LACI-RELATED TRANSCRIPTIONAL REPRESSOR"/>
    <property type="match status" value="1"/>
</dbReference>
<keyword evidence="2" id="KW-0238">DNA-binding</keyword>
<evidence type="ECO:0000256" key="1">
    <source>
        <dbReference type="ARBA" id="ARBA00023015"/>
    </source>
</evidence>
<dbReference type="PROSITE" id="PS50949">
    <property type="entry name" value="HTH_GNTR"/>
    <property type="match status" value="1"/>
</dbReference>
<dbReference type="InterPro" id="IPR000524">
    <property type="entry name" value="Tscrpt_reg_HTH_GntR"/>
</dbReference>
<dbReference type="SUPFAM" id="SSF46785">
    <property type="entry name" value="Winged helix' DNA-binding domain"/>
    <property type="match status" value="1"/>
</dbReference>
<dbReference type="PRINTS" id="PR00035">
    <property type="entry name" value="HTHGNTR"/>
</dbReference>
<dbReference type="AlphaFoldDB" id="A0A402CU47"/>
<sequence>MTIKAPQNTTPPAPASPIRASRRVTSILRERIESGFYGAGDWLPTERVLAEDMHVQRRVVRAAIDELVRDGLISRQPNCRPVVADISAISPGGDDGKLSPSGIASSQFVALIMWHGGGPLERGGTAQQRIFWGINQALGQAGYHTVFLDLGGAIGAEEENAAREAAHLRYAMEQGFGGVIFYPYAYRSNRELIYEASRRLPLVMLDRTINGVAADFVGVDNHQATFDATMHLIEQGHRRIAYVTKIEPIHPVQERIQGYIDAVRAAGIPEMILPIPSDSSGADGMVINTIFGLPEDQRPTAAVCVNDYAAQALAERLQTAGLSIPQHVALTGFDDIAQLLPNGLGLTTMAQPYEEIGKSAVDLLLRRIKDPSAAPAAIELPAQLIIRASSERV</sequence>
<dbReference type="PANTHER" id="PTHR30146:SF109">
    <property type="entry name" value="HTH-TYPE TRANSCRIPTIONAL REGULATOR GALS"/>
    <property type="match status" value="1"/>
</dbReference>
<evidence type="ECO:0000256" key="2">
    <source>
        <dbReference type="ARBA" id="ARBA00023125"/>
    </source>
</evidence>
<dbReference type="InterPro" id="IPR028082">
    <property type="entry name" value="Peripla_BP_I"/>
</dbReference>
<dbReference type="InterPro" id="IPR036388">
    <property type="entry name" value="WH-like_DNA-bd_sf"/>
</dbReference>
<protein>
    <submittedName>
        <fullName evidence="4">Uncharacterized protein</fullName>
    </submittedName>
</protein>
<reference evidence="4 5" key="1">
    <citation type="journal article" date="2019" name="Int. J. Syst. Evol. Microbiol.">
        <title>Capsulimonas corticalis gen. nov., sp. nov., an aerobic capsulated bacterium, of a novel bacterial order, Capsulimonadales ord. nov., of the class Armatimonadia of the phylum Armatimonadetes.</title>
        <authorList>
            <person name="Li J."/>
            <person name="Kudo C."/>
            <person name="Tonouchi A."/>
        </authorList>
    </citation>
    <scope>NUCLEOTIDE SEQUENCE [LARGE SCALE GENOMIC DNA]</scope>
    <source>
        <strain evidence="4 5">AX-7</strain>
    </source>
</reference>
<dbReference type="Pfam" id="PF13377">
    <property type="entry name" value="Peripla_BP_3"/>
    <property type="match status" value="1"/>
</dbReference>
<dbReference type="Gene3D" id="3.40.50.2300">
    <property type="match status" value="2"/>
</dbReference>
<gene>
    <name evidence="4" type="ORF">CCAX7_008880</name>
</gene>
<dbReference type="OrthoDB" id="7363114at2"/>